<dbReference type="WBParaSite" id="nRc.2.0.1.t07085-RA">
    <property type="protein sequence ID" value="nRc.2.0.1.t07085-RA"/>
    <property type="gene ID" value="nRc.2.0.1.g07085"/>
</dbReference>
<feature type="compositionally biased region" description="Polar residues" evidence="1">
    <location>
        <begin position="357"/>
        <end position="376"/>
    </location>
</feature>
<dbReference type="AlphaFoldDB" id="A0A915HYW5"/>
<evidence type="ECO:0000313" key="2">
    <source>
        <dbReference type="Proteomes" id="UP000887565"/>
    </source>
</evidence>
<reference evidence="3" key="1">
    <citation type="submission" date="2022-11" db="UniProtKB">
        <authorList>
            <consortium name="WormBaseParasite"/>
        </authorList>
    </citation>
    <scope>IDENTIFICATION</scope>
</reference>
<proteinExistence type="predicted"/>
<sequence length="390" mass="42957">MSKRYTKGNYIQNVANDEITCDLLHASGCHRQSRRSASATGGGSSSAKRSHPCSPVVCPRPIAMLNDANKPPPPLPPRLRCPKRQNLLLSNLESAKSTGIPTVQVRPLSMNVDRETASSVIGLPLGQSAVDYGSAAEELEKMGKRKHFRRKTVDSIAAQSVTSIQCLPEDEHSSVYQWDYSDWHNTLAPAPAPLPRDYNCTTADKSQIFFLTTDNNNGHHSDNDLLTKCISKFEETDIEDNDEDQAMVDSFIDEPDGNKKDQTCQFRRQLIALSQLNEGLDKFDLNEKRLSVVSSKNDKNGEGSYLDQYLPRFNTPSSAGSERRRSSGLKKNAENKVSDHNDDNVSEWSALMGPSMGGSNSQAPMNQNDFVGSSTKVCEIVDDDDEDGGK</sequence>
<keyword evidence="2" id="KW-1185">Reference proteome</keyword>
<evidence type="ECO:0000256" key="1">
    <source>
        <dbReference type="SAM" id="MobiDB-lite"/>
    </source>
</evidence>
<dbReference type="Proteomes" id="UP000887565">
    <property type="component" value="Unplaced"/>
</dbReference>
<feature type="region of interest" description="Disordered" evidence="1">
    <location>
        <begin position="34"/>
        <end position="53"/>
    </location>
</feature>
<accession>A0A915HYW5</accession>
<evidence type="ECO:0000313" key="3">
    <source>
        <dbReference type="WBParaSite" id="nRc.2.0.1.t07085-RA"/>
    </source>
</evidence>
<protein>
    <submittedName>
        <fullName evidence="3">Uncharacterized protein</fullName>
    </submittedName>
</protein>
<feature type="region of interest" description="Disordered" evidence="1">
    <location>
        <begin position="295"/>
        <end position="390"/>
    </location>
</feature>
<name>A0A915HYW5_ROMCU</name>
<feature type="compositionally biased region" description="Basic and acidic residues" evidence="1">
    <location>
        <begin position="321"/>
        <end position="343"/>
    </location>
</feature>
<feature type="compositionally biased region" description="Acidic residues" evidence="1">
    <location>
        <begin position="380"/>
        <end position="390"/>
    </location>
</feature>
<organism evidence="2 3">
    <name type="scientific">Romanomermis culicivorax</name>
    <name type="common">Nematode worm</name>
    <dbReference type="NCBI Taxonomy" id="13658"/>
    <lineage>
        <taxon>Eukaryota</taxon>
        <taxon>Metazoa</taxon>
        <taxon>Ecdysozoa</taxon>
        <taxon>Nematoda</taxon>
        <taxon>Enoplea</taxon>
        <taxon>Dorylaimia</taxon>
        <taxon>Mermithida</taxon>
        <taxon>Mermithoidea</taxon>
        <taxon>Mermithidae</taxon>
        <taxon>Romanomermis</taxon>
    </lineage>
</organism>